<keyword evidence="8" id="KW-0862">Zinc</keyword>
<dbReference type="PROSITE" id="PS01242">
    <property type="entry name" value="ZF_FPG_1"/>
    <property type="match status" value="1"/>
</dbReference>
<dbReference type="CDD" id="cd08970">
    <property type="entry name" value="AcNei1_N"/>
    <property type="match status" value="1"/>
</dbReference>
<evidence type="ECO:0000256" key="5">
    <source>
        <dbReference type="ARBA" id="ARBA00022763"/>
    </source>
</evidence>
<comment type="caution">
    <text evidence="18">The sequence shown here is derived from an EMBL/GenBank/DDBJ whole genome shotgun (WGS) entry which is preliminary data.</text>
</comment>
<keyword evidence="5" id="KW-0227">DNA damage</keyword>
<dbReference type="Pfam" id="PF06827">
    <property type="entry name" value="zf-FPG_IleRS"/>
    <property type="match status" value="1"/>
</dbReference>
<dbReference type="SUPFAM" id="SSF57716">
    <property type="entry name" value="Glucocorticoid receptor-like (DNA-binding domain)"/>
    <property type="match status" value="1"/>
</dbReference>
<keyword evidence="4" id="KW-0479">Metal-binding</keyword>
<reference evidence="19" key="1">
    <citation type="journal article" date="2019" name="Int. J. Syst. Evol. Microbiol.">
        <title>The Global Catalogue of Microorganisms (GCM) 10K type strain sequencing project: providing services to taxonomists for standard genome sequencing and annotation.</title>
        <authorList>
            <consortium name="The Broad Institute Genomics Platform"/>
            <consortium name="The Broad Institute Genome Sequencing Center for Infectious Disease"/>
            <person name="Wu L."/>
            <person name="Ma J."/>
        </authorList>
    </citation>
    <scope>NUCLEOTIDE SEQUENCE [LARGE SCALE GENOMIC DNA]</scope>
    <source>
        <strain evidence="19">JCM 17809</strain>
    </source>
</reference>
<dbReference type="EMBL" id="BAABGM010000016">
    <property type="protein sequence ID" value="GAA4409127.1"/>
    <property type="molecule type" value="Genomic_DNA"/>
</dbReference>
<dbReference type="InterPro" id="IPR010979">
    <property type="entry name" value="Ribosomal_uS13-like_H2TH"/>
</dbReference>
<dbReference type="RefSeq" id="WP_345206960.1">
    <property type="nucleotide sequence ID" value="NZ_BAABGM010000016.1"/>
</dbReference>
<feature type="domain" description="FPG-type" evidence="16">
    <location>
        <begin position="239"/>
        <end position="273"/>
    </location>
</feature>
<dbReference type="SMART" id="SM01232">
    <property type="entry name" value="H2TH"/>
    <property type="match status" value="1"/>
</dbReference>
<feature type="domain" description="Formamidopyrimidine-DNA glycosylase catalytic" evidence="17">
    <location>
        <begin position="2"/>
        <end position="89"/>
    </location>
</feature>
<evidence type="ECO:0000256" key="2">
    <source>
        <dbReference type="ARBA" id="ARBA00009409"/>
    </source>
</evidence>
<proteinExistence type="inferred from homology"/>
<evidence type="ECO:0000259" key="17">
    <source>
        <dbReference type="PROSITE" id="PS51068"/>
    </source>
</evidence>
<dbReference type="InterPro" id="IPR010663">
    <property type="entry name" value="Znf_FPG/IleRS"/>
</dbReference>
<keyword evidence="13" id="KW-0326">Glycosidase</keyword>
<dbReference type="Pfam" id="PF06831">
    <property type="entry name" value="H2TH"/>
    <property type="match status" value="1"/>
</dbReference>
<comment type="catalytic activity">
    <reaction evidence="14">
        <text>2'-deoxyribonucleotide-(2'-deoxyribose 5'-phosphate)-2'-deoxyribonucleotide-DNA = a 3'-end 2'-deoxyribonucleotide-(2,3-dehydro-2,3-deoxyribose 5'-phosphate)-DNA + a 5'-end 5'-phospho-2'-deoxyribonucleoside-DNA + H(+)</text>
        <dbReference type="Rhea" id="RHEA:66592"/>
        <dbReference type="Rhea" id="RHEA-COMP:13180"/>
        <dbReference type="Rhea" id="RHEA-COMP:16897"/>
        <dbReference type="Rhea" id="RHEA-COMP:17067"/>
        <dbReference type="ChEBI" id="CHEBI:15378"/>
        <dbReference type="ChEBI" id="CHEBI:136412"/>
        <dbReference type="ChEBI" id="CHEBI:157695"/>
        <dbReference type="ChEBI" id="CHEBI:167181"/>
        <dbReference type="EC" id="4.2.99.18"/>
    </reaction>
</comment>
<dbReference type="PANTHER" id="PTHR42697">
    <property type="entry name" value="ENDONUCLEASE 8"/>
    <property type="match status" value="1"/>
</dbReference>
<keyword evidence="9" id="KW-0238">DNA-binding</keyword>
<dbReference type="Gene3D" id="3.20.190.10">
    <property type="entry name" value="MutM-like, N-terminal"/>
    <property type="match status" value="1"/>
</dbReference>
<dbReference type="Proteomes" id="UP001500945">
    <property type="component" value="Unassembled WGS sequence"/>
</dbReference>
<dbReference type="SMART" id="SM00898">
    <property type="entry name" value="Fapy_DNA_glyco"/>
    <property type="match status" value="1"/>
</dbReference>
<evidence type="ECO:0000256" key="12">
    <source>
        <dbReference type="ARBA" id="ARBA00023268"/>
    </source>
</evidence>
<comment type="similarity">
    <text evidence="2">Belongs to the FPG family.</text>
</comment>
<dbReference type="SUPFAM" id="SSF81624">
    <property type="entry name" value="N-terminal domain of MutM-like DNA repair proteins"/>
    <property type="match status" value="1"/>
</dbReference>
<dbReference type="InterPro" id="IPR000214">
    <property type="entry name" value="Znf_DNA_glyclase/AP_lyase"/>
</dbReference>
<keyword evidence="12" id="KW-0511">Multifunctional enzyme</keyword>
<evidence type="ECO:0000256" key="14">
    <source>
        <dbReference type="ARBA" id="ARBA00044632"/>
    </source>
</evidence>
<dbReference type="PROSITE" id="PS51066">
    <property type="entry name" value="ZF_FPG_2"/>
    <property type="match status" value="1"/>
</dbReference>
<protein>
    <recommendedName>
        <fullName evidence="3">DNA-(apurinic or apyrimidinic site) lyase</fullName>
        <ecNumber evidence="3">4.2.99.18</ecNumber>
    </recommendedName>
</protein>
<keyword evidence="10" id="KW-0234">DNA repair</keyword>
<dbReference type="InterPro" id="IPR015886">
    <property type="entry name" value="H2TH_FPG"/>
</dbReference>
<dbReference type="InterPro" id="IPR012319">
    <property type="entry name" value="FPG_cat"/>
</dbReference>
<keyword evidence="6 15" id="KW-0863">Zinc-finger</keyword>
<sequence>MPEGHTLFALARDLHEAFAGTTPEVTSPQGKFTEGAAELSGRELLRATSRGKHLLVEFADDRWLHVHLGLIGSFTVDSHEWTAEVPALGQVRLRLRTDQHVADLRGPNLCEVASPERVDAVLDGLGPDPLRPDADPDVAWARIHRSSRTVGELLMDQSVLAGVGNVYRSEVLFRHRLSPFTEGRRMRRASWRLVWDDLERLMPLGVATGRIVTVEDELLAVEAALGRGEVPHLTERSSYVYKRAGMPCLTCGSRVRTRVVAGRNLFWCGRCQRRH</sequence>
<evidence type="ECO:0000256" key="13">
    <source>
        <dbReference type="ARBA" id="ARBA00023295"/>
    </source>
</evidence>
<dbReference type="PANTHER" id="PTHR42697:SF3">
    <property type="entry name" value="ENDONUCLEASE 8 1"/>
    <property type="match status" value="1"/>
</dbReference>
<evidence type="ECO:0000256" key="11">
    <source>
        <dbReference type="ARBA" id="ARBA00023239"/>
    </source>
</evidence>
<keyword evidence="19" id="KW-1185">Reference proteome</keyword>
<dbReference type="Gene3D" id="1.10.8.50">
    <property type="match status" value="1"/>
</dbReference>
<name>A0ABP8KLN8_9MICO</name>
<keyword evidence="7" id="KW-0378">Hydrolase</keyword>
<evidence type="ECO:0000256" key="3">
    <source>
        <dbReference type="ARBA" id="ARBA00012720"/>
    </source>
</evidence>
<organism evidence="18 19">
    <name type="scientific">Fodinibacter luteus</name>
    <dbReference type="NCBI Taxonomy" id="552064"/>
    <lineage>
        <taxon>Bacteria</taxon>
        <taxon>Bacillati</taxon>
        <taxon>Actinomycetota</taxon>
        <taxon>Actinomycetes</taxon>
        <taxon>Micrococcales</taxon>
        <taxon>Intrasporangiaceae</taxon>
        <taxon>Fodinibacter (ex Wang et al. 2009)</taxon>
    </lineage>
</organism>
<dbReference type="Pfam" id="PF01149">
    <property type="entry name" value="Fapy_DNA_glyco"/>
    <property type="match status" value="1"/>
</dbReference>
<gene>
    <name evidence="18" type="ORF">GCM10023168_27440</name>
</gene>
<evidence type="ECO:0000256" key="1">
    <source>
        <dbReference type="ARBA" id="ARBA00001947"/>
    </source>
</evidence>
<evidence type="ECO:0000259" key="16">
    <source>
        <dbReference type="PROSITE" id="PS51066"/>
    </source>
</evidence>
<keyword evidence="11" id="KW-0456">Lyase</keyword>
<dbReference type="SUPFAM" id="SSF46946">
    <property type="entry name" value="S13-like H2TH domain"/>
    <property type="match status" value="1"/>
</dbReference>
<comment type="cofactor">
    <cofactor evidence="1">
        <name>Zn(2+)</name>
        <dbReference type="ChEBI" id="CHEBI:29105"/>
    </cofactor>
</comment>
<evidence type="ECO:0000313" key="18">
    <source>
        <dbReference type="EMBL" id="GAA4409127.1"/>
    </source>
</evidence>
<dbReference type="EC" id="4.2.99.18" evidence="3"/>
<accession>A0ABP8KLN8</accession>
<evidence type="ECO:0000256" key="15">
    <source>
        <dbReference type="PROSITE-ProRule" id="PRU00391"/>
    </source>
</evidence>
<evidence type="ECO:0000256" key="10">
    <source>
        <dbReference type="ARBA" id="ARBA00023204"/>
    </source>
</evidence>
<evidence type="ECO:0000256" key="8">
    <source>
        <dbReference type="ARBA" id="ARBA00022833"/>
    </source>
</evidence>
<evidence type="ECO:0000256" key="7">
    <source>
        <dbReference type="ARBA" id="ARBA00022801"/>
    </source>
</evidence>
<dbReference type="PROSITE" id="PS51068">
    <property type="entry name" value="FPG_CAT"/>
    <property type="match status" value="1"/>
</dbReference>
<evidence type="ECO:0000256" key="6">
    <source>
        <dbReference type="ARBA" id="ARBA00022771"/>
    </source>
</evidence>
<evidence type="ECO:0000313" key="19">
    <source>
        <dbReference type="Proteomes" id="UP001500945"/>
    </source>
</evidence>
<evidence type="ECO:0000256" key="9">
    <source>
        <dbReference type="ARBA" id="ARBA00023125"/>
    </source>
</evidence>
<dbReference type="InterPro" id="IPR015887">
    <property type="entry name" value="DNA_glyclase_Znf_dom_DNA_BS"/>
</dbReference>
<dbReference type="InterPro" id="IPR035937">
    <property type="entry name" value="FPG_N"/>
</dbReference>
<evidence type="ECO:0000256" key="4">
    <source>
        <dbReference type="ARBA" id="ARBA00022723"/>
    </source>
</evidence>